<dbReference type="GO" id="GO:0016787">
    <property type="term" value="F:hydrolase activity"/>
    <property type="evidence" value="ECO:0007669"/>
    <property type="project" value="UniProtKB-KW"/>
</dbReference>
<feature type="domain" description="Helicase ATP-binding" evidence="12">
    <location>
        <begin position="139"/>
        <end position="295"/>
    </location>
</feature>
<dbReference type="CDD" id="cd18795">
    <property type="entry name" value="SF2_C_Ski2"/>
    <property type="match status" value="1"/>
</dbReference>
<dbReference type="Pfam" id="PF00271">
    <property type="entry name" value="Helicase_C"/>
    <property type="match status" value="1"/>
</dbReference>
<sequence length="1099" mass="124820">MADINSLFDCFEETDENVATKSFPNVKKEETQVTEETEAAGTEKSQESSQPSKKRPHDDDVEEVTKKPKFEEEGDELLADLNLELLDSRIVIHTLETHEGCTHEVAIPPNHEYAPLVPNSSEPAKQYSFILDPFQKEAIMCIDNIQSVLVSAHTSAGKTVVAEYAIALSLKNKQRVIYTTPIKALSNQKYREFSEEFHDVGLITGDVTINPSASCLIMTTEILRNMLYRGSEVMREVGWVVFDEIHYMRDKERGVVWEETLILLPDNVHYVFLSATIPNARQFAEWVCRLHSQPCHVVYTEYRPTPLQHYIFPAGGDGMHLVVDEKGIFKEDNFNTAMTVLGNAGDAGKGDQRGRRGGFKANAAQTNIFNIVKMIMERNFAPVIIFSFSKKDCEAYAMQMAKLDFNTIEEKKLVDEVFNNAMDVLSEEDRKLPQVENVIPLLRRGIGIHHGGLLPILKETIEILFGLGLIKALFATETFAMGLNMPARTVVFTNCQKFDGKDFRFITSGEYIQMSGRAGRRGLDDKGIVILMIDQKVTPAVVKDMVQGKADPINSAFHLTYNMVLNLLRVEEINPEYMLERSFFQFQNQAAIPDLIDKVKSKQKQYDAVSVEQEHSIASYCSTRSQLQLLGQQFRSFITKPQHLQPFLQPGRLLKIKTEKHEYDWGITVNFRRQMPKGKKREEENPLTAETVLLVDVLLHVKRGTEDDPEKRVPCPPGERHLHRSLLVLVRRIRSLFAVRRVEQNPLTAETVLLVDVLLHVKRGTDDDPEKRVPCPPGETGDVEVVSVIHTLIDQISTLRVYYPKDLNSSDNRKSVLKTINEVKKRFPEGPPLLNPIKDMKIQDKVFLECVDNIKLLEERLYAHPLHTDKARGALQAAYERKQELLQELTLAKSELRKAKSILQMDELKKRKRVLRRMGYCTATDVIELKGRIACELSSADELLLTELIFNGVFNSLSPEQSAALVSCFVCDENSNQAPNSAADLKTVLRQLQEYARRIAKVSIDAKLDLDEDDYVNKFKHTLMDVVLAWAKGASFLQICKMTDVFEGSIIRCMRRLEEVLRQLCQAAKNIGNVDLENKFSDAIKLLKRDIVFAASLYM</sequence>
<dbReference type="GO" id="GO:0005524">
    <property type="term" value="F:ATP binding"/>
    <property type="evidence" value="ECO:0007669"/>
    <property type="project" value="UniProtKB-KW"/>
</dbReference>
<keyword evidence="8" id="KW-0067">ATP-binding</keyword>
<evidence type="ECO:0000313" key="15">
    <source>
        <dbReference type="Proteomes" id="UP000653454"/>
    </source>
</evidence>
<evidence type="ECO:0000256" key="9">
    <source>
        <dbReference type="ARBA" id="ARBA00023242"/>
    </source>
</evidence>
<dbReference type="SUPFAM" id="SSF52540">
    <property type="entry name" value="P-loop containing nucleoside triphosphate hydrolases"/>
    <property type="match status" value="1"/>
</dbReference>
<evidence type="ECO:0000256" key="1">
    <source>
        <dbReference type="ARBA" id="ARBA00004123"/>
    </source>
</evidence>
<dbReference type="Gene3D" id="2.40.30.300">
    <property type="match status" value="1"/>
</dbReference>
<comment type="caution">
    <text evidence="14">The sequence shown here is derived from an EMBL/GenBank/DDBJ whole genome shotgun (WGS) entry which is preliminary data.</text>
</comment>
<dbReference type="EMBL" id="CAJHNJ030000109">
    <property type="protein sequence ID" value="CAG9135651.1"/>
    <property type="molecule type" value="Genomic_DNA"/>
</dbReference>
<dbReference type="GO" id="GO:0003723">
    <property type="term" value="F:RNA binding"/>
    <property type="evidence" value="ECO:0007669"/>
    <property type="project" value="InterPro"/>
</dbReference>
<dbReference type="GO" id="GO:0003724">
    <property type="term" value="F:RNA helicase activity"/>
    <property type="evidence" value="ECO:0007669"/>
    <property type="project" value="UniProtKB-EC"/>
</dbReference>
<dbReference type="InterPro" id="IPR001650">
    <property type="entry name" value="Helicase_C-like"/>
</dbReference>
<evidence type="ECO:0000256" key="7">
    <source>
        <dbReference type="ARBA" id="ARBA00022806"/>
    </source>
</evidence>
<dbReference type="Pfam" id="PF00270">
    <property type="entry name" value="DEAD"/>
    <property type="match status" value="1"/>
</dbReference>
<feature type="domain" description="Helicase C-terminal" evidence="13">
    <location>
        <begin position="367"/>
        <end position="571"/>
    </location>
</feature>
<keyword evidence="15" id="KW-1185">Reference proteome</keyword>
<evidence type="ECO:0000256" key="4">
    <source>
        <dbReference type="ARBA" id="ARBA00022553"/>
    </source>
</evidence>
<dbReference type="InterPro" id="IPR050699">
    <property type="entry name" value="RNA-DNA_Helicase"/>
</dbReference>
<dbReference type="Pfam" id="PF21408">
    <property type="entry name" value="MTR4-like_stalk"/>
    <property type="match status" value="1"/>
</dbReference>
<protein>
    <recommendedName>
        <fullName evidence="3">RNA helicase</fullName>
        <ecNumber evidence="3">3.6.4.13</ecNumber>
    </recommendedName>
</protein>
<keyword evidence="5" id="KW-0547">Nucleotide-binding</keyword>
<name>A0A8S4G7L0_PLUXY</name>
<gene>
    <name evidence="14" type="ORF">PLXY2_LOCUS13916</name>
</gene>
<dbReference type="SMART" id="SM01142">
    <property type="entry name" value="DSHCT"/>
    <property type="match status" value="1"/>
</dbReference>
<feature type="coiled-coil region" evidence="10">
    <location>
        <begin position="875"/>
        <end position="911"/>
    </location>
</feature>
<dbReference type="FunFam" id="3.40.50.300:FF:000141">
    <property type="entry name" value="ATP-dependent RNA helicase DOB1"/>
    <property type="match status" value="1"/>
</dbReference>
<evidence type="ECO:0000259" key="13">
    <source>
        <dbReference type="PROSITE" id="PS51194"/>
    </source>
</evidence>
<dbReference type="SMART" id="SM00490">
    <property type="entry name" value="HELICc"/>
    <property type="match status" value="1"/>
</dbReference>
<dbReference type="Pfam" id="PF08148">
    <property type="entry name" value="DSHCT"/>
    <property type="match status" value="1"/>
</dbReference>
<evidence type="ECO:0000313" key="14">
    <source>
        <dbReference type="EMBL" id="CAG9135651.1"/>
    </source>
</evidence>
<dbReference type="Proteomes" id="UP000653454">
    <property type="component" value="Unassembled WGS sequence"/>
</dbReference>
<keyword evidence="4" id="KW-0597">Phosphoprotein</keyword>
<comment type="similarity">
    <text evidence="2">Belongs to the helicase family. SKI2 subfamily.</text>
</comment>
<dbReference type="Gene3D" id="1.20.1500.20">
    <property type="match status" value="1"/>
</dbReference>
<dbReference type="PROSITE" id="PS51194">
    <property type="entry name" value="HELICASE_CTER"/>
    <property type="match status" value="1"/>
</dbReference>
<dbReference type="InterPro" id="IPR012961">
    <property type="entry name" value="Ski2/MTR4_C"/>
</dbReference>
<keyword evidence="9" id="KW-0539">Nucleus</keyword>
<dbReference type="CDD" id="cd18024">
    <property type="entry name" value="DEXHc_Mtr4-like"/>
    <property type="match status" value="1"/>
</dbReference>
<feature type="region of interest" description="Disordered" evidence="11">
    <location>
        <begin position="18"/>
        <end position="71"/>
    </location>
</feature>
<keyword evidence="10" id="KW-0175">Coiled coil</keyword>
<dbReference type="PANTHER" id="PTHR12131:SF7">
    <property type="entry name" value="EXOSOME RNA HELICASE MTR4"/>
    <property type="match status" value="1"/>
</dbReference>
<dbReference type="FunFam" id="1.10.3380.30:FF:000004">
    <property type="entry name" value="Superkiller viralicidic activity 2-like 2"/>
    <property type="match status" value="1"/>
</dbReference>
<dbReference type="InterPro" id="IPR011545">
    <property type="entry name" value="DEAD/DEAH_box_helicase_dom"/>
</dbReference>
<dbReference type="InterPro" id="IPR048392">
    <property type="entry name" value="MTR4-like_stalk"/>
</dbReference>
<evidence type="ECO:0000256" key="11">
    <source>
        <dbReference type="SAM" id="MobiDB-lite"/>
    </source>
</evidence>
<dbReference type="Pfam" id="PF13234">
    <property type="entry name" value="MTR4_beta-barrel"/>
    <property type="match status" value="2"/>
</dbReference>
<comment type="subcellular location">
    <subcellularLocation>
        <location evidence="1">Nucleus</location>
    </subcellularLocation>
</comment>
<dbReference type="InterPro" id="IPR016438">
    <property type="entry name" value="SKI2-like"/>
</dbReference>
<evidence type="ECO:0000256" key="2">
    <source>
        <dbReference type="ARBA" id="ARBA00010140"/>
    </source>
</evidence>
<evidence type="ECO:0000256" key="10">
    <source>
        <dbReference type="SAM" id="Coils"/>
    </source>
</evidence>
<organism evidence="14 15">
    <name type="scientific">Plutella xylostella</name>
    <name type="common">Diamondback moth</name>
    <name type="synonym">Plutella maculipennis</name>
    <dbReference type="NCBI Taxonomy" id="51655"/>
    <lineage>
        <taxon>Eukaryota</taxon>
        <taxon>Metazoa</taxon>
        <taxon>Ecdysozoa</taxon>
        <taxon>Arthropoda</taxon>
        <taxon>Hexapoda</taxon>
        <taxon>Insecta</taxon>
        <taxon>Pterygota</taxon>
        <taxon>Neoptera</taxon>
        <taxon>Endopterygota</taxon>
        <taxon>Lepidoptera</taxon>
        <taxon>Glossata</taxon>
        <taxon>Ditrysia</taxon>
        <taxon>Yponomeutoidea</taxon>
        <taxon>Plutellidae</taxon>
        <taxon>Plutella</taxon>
    </lineage>
</organism>
<reference evidence="14" key="1">
    <citation type="submission" date="2020-11" db="EMBL/GenBank/DDBJ databases">
        <authorList>
            <person name="Whiteford S."/>
        </authorList>
    </citation>
    <scope>NUCLEOTIDE SEQUENCE</scope>
</reference>
<feature type="compositionally biased region" description="Low complexity" evidence="11">
    <location>
        <begin position="39"/>
        <end position="51"/>
    </location>
</feature>
<keyword evidence="6" id="KW-0378">Hydrolase</keyword>
<dbReference type="GO" id="GO:0005634">
    <property type="term" value="C:nucleus"/>
    <property type="evidence" value="ECO:0007669"/>
    <property type="project" value="UniProtKB-SubCell"/>
</dbReference>
<dbReference type="PANTHER" id="PTHR12131">
    <property type="entry name" value="ATP-DEPENDENT RNA AND DNA HELICASE"/>
    <property type="match status" value="1"/>
</dbReference>
<dbReference type="SMART" id="SM00487">
    <property type="entry name" value="DEXDc"/>
    <property type="match status" value="1"/>
</dbReference>
<proteinExistence type="inferred from homology"/>
<dbReference type="FunFam" id="3.40.50.300:FF:000083">
    <property type="entry name" value="ATP-dependent RNA helicase DOB1"/>
    <property type="match status" value="1"/>
</dbReference>
<evidence type="ECO:0000256" key="3">
    <source>
        <dbReference type="ARBA" id="ARBA00012552"/>
    </source>
</evidence>
<dbReference type="PROSITE" id="PS51192">
    <property type="entry name" value="HELICASE_ATP_BIND_1"/>
    <property type="match status" value="1"/>
</dbReference>
<dbReference type="Gene3D" id="3.40.50.300">
    <property type="entry name" value="P-loop containing nucleotide triphosphate hydrolases"/>
    <property type="match status" value="2"/>
</dbReference>
<dbReference type="Gene3D" id="1.10.3380.30">
    <property type="match status" value="1"/>
</dbReference>
<keyword evidence="7" id="KW-0347">Helicase</keyword>
<dbReference type="GO" id="GO:0000460">
    <property type="term" value="P:maturation of 5.8S rRNA"/>
    <property type="evidence" value="ECO:0007669"/>
    <property type="project" value="TreeGrafter"/>
</dbReference>
<evidence type="ECO:0000259" key="12">
    <source>
        <dbReference type="PROSITE" id="PS51192"/>
    </source>
</evidence>
<dbReference type="PIRSF" id="PIRSF005198">
    <property type="entry name" value="Antiviral_helicase_SKI2"/>
    <property type="match status" value="1"/>
</dbReference>
<dbReference type="FunFam" id="1.10.3380.30:FF:000002">
    <property type="entry name" value="superkiller viralicidic activity 2-like 2"/>
    <property type="match status" value="1"/>
</dbReference>
<evidence type="ECO:0000256" key="5">
    <source>
        <dbReference type="ARBA" id="ARBA00022741"/>
    </source>
</evidence>
<evidence type="ECO:0000256" key="8">
    <source>
        <dbReference type="ARBA" id="ARBA00022840"/>
    </source>
</evidence>
<dbReference type="EC" id="3.6.4.13" evidence="3"/>
<accession>A0A8S4G7L0</accession>
<dbReference type="GO" id="GO:0006401">
    <property type="term" value="P:RNA catabolic process"/>
    <property type="evidence" value="ECO:0007669"/>
    <property type="project" value="InterPro"/>
</dbReference>
<dbReference type="InterPro" id="IPR025696">
    <property type="entry name" value="Beta-barrel_MTR4"/>
</dbReference>
<dbReference type="AlphaFoldDB" id="A0A8S4G7L0"/>
<evidence type="ECO:0000256" key="6">
    <source>
        <dbReference type="ARBA" id="ARBA00022801"/>
    </source>
</evidence>
<dbReference type="InterPro" id="IPR014001">
    <property type="entry name" value="Helicase_ATP-bd"/>
</dbReference>
<dbReference type="InterPro" id="IPR027417">
    <property type="entry name" value="P-loop_NTPase"/>
</dbReference>